<organism evidence="4 5">
    <name type="scientific">Candidatus Neomicrothrix subdominans</name>
    <dbReference type="NCBI Taxonomy" id="2954438"/>
    <lineage>
        <taxon>Bacteria</taxon>
        <taxon>Bacillati</taxon>
        <taxon>Actinomycetota</taxon>
        <taxon>Acidimicrobiia</taxon>
        <taxon>Acidimicrobiales</taxon>
        <taxon>Microthrixaceae</taxon>
        <taxon>Candidatus Neomicrothrix</taxon>
    </lineage>
</organism>
<comment type="similarity">
    <text evidence="1 2">Belongs to the polypeptide deformylase family.</text>
</comment>
<feature type="region of interest" description="Disordered" evidence="3">
    <location>
        <begin position="162"/>
        <end position="189"/>
    </location>
</feature>
<feature type="compositionally biased region" description="Basic and acidic residues" evidence="3">
    <location>
        <begin position="162"/>
        <end position="174"/>
    </location>
</feature>
<keyword evidence="2" id="KW-0479">Metal-binding</keyword>
<dbReference type="EC" id="3.5.1.88" evidence="2"/>
<evidence type="ECO:0000256" key="3">
    <source>
        <dbReference type="SAM" id="MobiDB-lite"/>
    </source>
</evidence>
<dbReference type="GO" id="GO:0046872">
    <property type="term" value="F:metal ion binding"/>
    <property type="evidence" value="ECO:0007669"/>
    <property type="project" value="UniProtKB-KW"/>
</dbReference>
<comment type="catalytic activity">
    <reaction evidence="2">
        <text>N-terminal N-formyl-L-methionyl-[peptide] + H2O = N-terminal L-methionyl-[peptide] + formate</text>
        <dbReference type="Rhea" id="RHEA:24420"/>
        <dbReference type="Rhea" id="RHEA-COMP:10639"/>
        <dbReference type="Rhea" id="RHEA-COMP:10640"/>
        <dbReference type="ChEBI" id="CHEBI:15377"/>
        <dbReference type="ChEBI" id="CHEBI:15740"/>
        <dbReference type="ChEBI" id="CHEBI:49298"/>
        <dbReference type="ChEBI" id="CHEBI:64731"/>
        <dbReference type="EC" id="3.5.1.88"/>
    </reaction>
</comment>
<name>A0A936NGD2_9ACTN</name>
<dbReference type="CDD" id="cd00487">
    <property type="entry name" value="Pep_deformylase"/>
    <property type="match status" value="1"/>
</dbReference>
<dbReference type="GO" id="GO:0006412">
    <property type="term" value="P:translation"/>
    <property type="evidence" value="ECO:0007669"/>
    <property type="project" value="UniProtKB-UniRule"/>
</dbReference>
<dbReference type="NCBIfam" id="TIGR00079">
    <property type="entry name" value="pept_deformyl"/>
    <property type="match status" value="1"/>
</dbReference>
<dbReference type="Proteomes" id="UP000727993">
    <property type="component" value="Unassembled WGS sequence"/>
</dbReference>
<dbReference type="InterPro" id="IPR023635">
    <property type="entry name" value="Peptide_deformylase"/>
</dbReference>
<dbReference type="Gene3D" id="3.90.45.10">
    <property type="entry name" value="Peptide deformylase"/>
    <property type="match status" value="1"/>
</dbReference>
<accession>A0A936NGD2</accession>
<dbReference type="PANTHER" id="PTHR10458:SF22">
    <property type="entry name" value="PEPTIDE DEFORMYLASE"/>
    <property type="match status" value="1"/>
</dbReference>
<keyword evidence="2" id="KW-0408">Iron</keyword>
<comment type="caution">
    <text evidence="4">The sequence shown here is derived from an EMBL/GenBank/DDBJ whole genome shotgun (WGS) entry which is preliminary data.</text>
</comment>
<evidence type="ECO:0000256" key="2">
    <source>
        <dbReference type="HAMAP-Rule" id="MF_00163"/>
    </source>
</evidence>
<dbReference type="GO" id="GO:0042586">
    <property type="term" value="F:peptide deformylase activity"/>
    <property type="evidence" value="ECO:0007669"/>
    <property type="project" value="UniProtKB-UniRule"/>
</dbReference>
<evidence type="ECO:0000313" key="4">
    <source>
        <dbReference type="EMBL" id="MBK9298476.1"/>
    </source>
</evidence>
<dbReference type="PRINTS" id="PR01576">
    <property type="entry name" value="PDEFORMYLASE"/>
</dbReference>
<keyword evidence="2 4" id="KW-0378">Hydrolase</keyword>
<dbReference type="Pfam" id="PF01327">
    <property type="entry name" value="Pep_deformylase"/>
    <property type="match status" value="1"/>
</dbReference>
<protein>
    <recommendedName>
        <fullName evidence="2">Peptide deformylase</fullName>
        <shortName evidence="2">PDF</shortName>
        <ecNumber evidence="2">3.5.1.88</ecNumber>
    </recommendedName>
    <alternativeName>
        <fullName evidence="2">Polypeptide deformylase</fullName>
    </alternativeName>
</protein>
<feature type="binding site" evidence="2">
    <location>
        <position position="132"/>
    </location>
    <ligand>
        <name>Fe cation</name>
        <dbReference type="ChEBI" id="CHEBI:24875"/>
    </ligand>
</feature>
<proteinExistence type="inferred from homology"/>
<comment type="cofactor">
    <cofactor evidence="2">
        <name>Fe(2+)</name>
        <dbReference type="ChEBI" id="CHEBI:29033"/>
    </cofactor>
    <text evidence="2">Binds 1 Fe(2+) ion.</text>
</comment>
<reference evidence="4 5" key="1">
    <citation type="submission" date="2020-10" db="EMBL/GenBank/DDBJ databases">
        <title>Connecting structure to function with the recovery of over 1000 high-quality activated sludge metagenome-assembled genomes encoding full-length rRNA genes using long-read sequencing.</title>
        <authorList>
            <person name="Singleton C.M."/>
            <person name="Petriglieri F."/>
            <person name="Kristensen J.M."/>
            <person name="Kirkegaard R.H."/>
            <person name="Michaelsen T.Y."/>
            <person name="Andersen M.H."/>
            <person name="Karst S.M."/>
            <person name="Dueholm M.S."/>
            <person name="Nielsen P.H."/>
            <person name="Albertsen M."/>
        </authorList>
    </citation>
    <scope>NUCLEOTIDE SEQUENCE [LARGE SCALE GENOMIC DNA]</scope>
    <source>
        <strain evidence="4">Lyne_18-Q3-R50-59_MAXAC.006</strain>
    </source>
</reference>
<sequence>MTASRIRIVGDPVLRQRAEVVDDIDERLVRLAADMAETMYAAPGLGLAAPQVGIKQRFFVYDLGDDGGPKALINPEIVESDGEWLFDEGCLSVPGLYFEIARPRQVHVRGIDLDGNEVDWEADELAARLIQHELDHLDGVLLLDHLEADQRKMAKKQVREMMMGERGPDELPDRSRKRLGSDALFGGSR</sequence>
<gene>
    <name evidence="2 4" type="primary">def</name>
    <name evidence="4" type="ORF">IPN02_16950</name>
</gene>
<evidence type="ECO:0000313" key="5">
    <source>
        <dbReference type="Proteomes" id="UP000727993"/>
    </source>
</evidence>
<feature type="binding site" evidence="2">
    <location>
        <position position="136"/>
    </location>
    <ligand>
        <name>Fe cation</name>
        <dbReference type="ChEBI" id="CHEBI:24875"/>
    </ligand>
</feature>
<dbReference type="PIRSF" id="PIRSF004749">
    <property type="entry name" value="Pep_def"/>
    <property type="match status" value="1"/>
</dbReference>
<comment type="function">
    <text evidence="2">Removes the formyl group from the N-terminal Met of newly synthesized proteins. Requires at least a dipeptide for an efficient rate of reaction. N-terminal L-methionine is a prerequisite for activity but the enzyme has broad specificity at other positions.</text>
</comment>
<keyword evidence="2" id="KW-0648">Protein biosynthesis</keyword>
<dbReference type="EMBL" id="JADJZA010000009">
    <property type="protein sequence ID" value="MBK9298476.1"/>
    <property type="molecule type" value="Genomic_DNA"/>
</dbReference>
<dbReference type="PANTHER" id="PTHR10458">
    <property type="entry name" value="PEPTIDE DEFORMYLASE"/>
    <property type="match status" value="1"/>
</dbReference>
<evidence type="ECO:0000256" key="1">
    <source>
        <dbReference type="ARBA" id="ARBA00010759"/>
    </source>
</evidence>
<dbReference type="AlphaFoldDB" id="A0A936NGD2"/>
<feature type="binding site" evidence="2">
    <location>
        <position position="90"/>
    </location>
    <ligand>
        <name>Fe cation</name>
        <dbReference type="ChEBI" id="CHEBI:24875"/>
    </ligand>
</feature>
<dbReference type="InterPro" id="IPR036821">
    <property type="entry name" value="Peptide_deformylase_sf"/>
</dbReference>
<dbReference type="SUPFAM" id="SSF56420">
    <property type="entry name" value="Peptide deformylase"/>
    <property type="match status" value="1"/>
</dbReference>
<dbReference type="HAMAP" id="MF_00163">
    <property type="entry name" value="Pep_deformylase"/>
    <property type="match status" value="1"/>
</dbReference>
<feature type="active site" evidence="2">
    <location>
        <position position="133"/>
    </location>
</feature>
<dbReference type="NCBIfam" id="NF001159">
    <property type="entry name" value="PRK00150.1-3"/>
    <property type="match status" value="1"/>
</dbReference>